<accession>A0A9N9ER24</accession>
<name>A0A9N9ER24_9GLOM</name>
<evidence type="ECO:0000313" key="1">
    <source>
        <dbReference type="EMBL" id="CAG8690989.1"/>
    </source>
</evidence>
<dbReference type="AlphaFoldDB" id="A0A9N9ER24"/>
<proteinExistence type="predicted"/>
<dbReference type="OrthoDB" id="10504406at2759"/>
<keyword evidence="2" id="KW-1185">Reference proteome</keyword>
<gene>
    <name evidence="1" type="ORF">CPELLU_LOCUS11293</name>
</gene>
<organism evidence="1 2">
    <name type="scientific">Cetraspora pellucida</name>
    <dbReference type="NCBI Taxonomy" id="1433469"/>
    <lineage>
        <taxon>Eukaryota</taxon>
        <taxon>Fungi</taxon>
        <taxon>Fungi incertae sedis</taxon>
        <taxon>Mucoromycota</taxon>
        <taxon>Glomeromycotina</taxon>
        <taxon>Glomeromycetes</taxon>
        <taxon>Diversisporales</taxon>
        <taxon>Gigasporaceae</taxon>
        <taxon>Cetraspora</taxon>
    </lineage>
</organism>
<reference evidence="1" key="1">
    <citation type="submission" date="2021-06" db="EMBL/GenBank/DDBJ databases">
        <authorList>
            <person name="Kallberg Y."/>
            <person name="Tangrot J."/>
            <person name="Rosling A."/>
        </authorList>
    </citation>
    <scope>NUCLEOTIDE SEQUENCE</scope>
    <source>
        <strain evidence="1">FL966</strain>
    </source>
</reference>
<comment type="caution">
    <text evidence="1">The sequence shown here is derived from an EMBL/GenBank/DDBJ whole genome shotgun (WGS) entry which is preliminary data.</text>
</comment>
<dbReference type="EMBL" id="CAJVQA010009895">
    <property type="protein sequence ID" value="CAG8690989.1"/>
    <property type="molecule type" value="Genomic_DNA"/>
</dbReference>
<protein>
    <submittedName>
        <fullName evidence="1">8895_t:CDS:1</fullName>
    </submittedName>
</protein>
<sequence length="77" mass="9075">MANDEKILSEFNNSKIIHENLEELYVDIHGDASDATIGDAVKGDDLGDRDEDLMIYYDHVTNQRRYSLYGHFYRYRE</sequence>
<evidence type="ECO:0000313" key="2">
    <source>
        <dbReference type="Proteomes" id="UP000789759"/>
    </source>
</evidence>
<dbReference type="Proteomes" id="UP000789759">
    <property type="component" value="Unassembled WGS sequence"/>
</dbReference>